<evidence type="ECO:0000256" key="7">
    <source>
        <dbReference type="ARBA" id="ARBA00023163"/>
    </source>
</evidence>
<accession>A0AAN7MFP4</accession>
<sequence length="336" mass="37752">MVAISTPVCIRNVEGKQDPDYSGLELQHRNDGEEALGLFRATFRSARHMLYLAVAIPKEGMAKRKPRTSEDLFQDSEGREGSEPIEEHQFSDLEESDDDDDNEDEEDEEEEESQDEPPLKLPEGKHTTLPMHSSGGSPSSQEEGTEIALSLAQETVSSSQKVGEGQQASSSGLETKWSADSSDIAVCHSFLSLHRPALTSTEQLASAERESVTRPQMSLVMDLSTSKDTSPRKRFFGKNVQLYESKLKPHVLKRIKSSSNGRKHWHLCQGFRGNSDNRTRGNGFKLKEGRFRLDTSKKFFMMRVVKHWNRMPREVVDAPSLETFKVRLDGALSILI</sequence>
<proteinExistence type="predicted"/>
<evidence type="ECO:0000256" key="4">
    <source>
        <dbReference type="ARBA" id="ARBA00022771"/>
    </source>
</evidence>
<comment type="caution">
    <text evidence="10">The sequence shown here is derived from an EMBL/GenBank/DDBJ whole genome shotgun (WGS) entry which is preliminary data.</text>
</comment>
<feature type="compositionally biased region" description="Polar residues" evidence="9">
    <location>
        <begin position="152"/>
        <end position="174"/>
    </location>
</feature>
<evidence type="ECO:0000256" key="6">
    <source>
        <dbReference type="ARBA" id="ARBA00023015"/>
    </source>
</evidence>
<dbReference type="InterPro" id="IPR051969">
    <property type="entry name" value="Zinc-finger_DNA-bd_regulators"/>
</dbReference>
<organism evidence="10 11">
    <name type="scientific">Mycteria americana</name>
    <name type="common">Wood stork</name>
    <dbReference type="NCBI Taxonomy" id="33587"/>
    <lineage>
        <taxon>Eukaryota</taxon>
        <taxon>Metazoa</taxon>
        <taxon>Chordata</taxon>
        <taxon>Craniata</taxon>
        <taxon>Vertebrata</taxon>
        <taxon>Euteleostomi</taxon>
        <taxon>Archelosauria</taxon>
        <taxon>Archosauria</taxon>
        <taxon>Dinosauria</taxon>
        <taxon>Saurischia</taxon>
        <taxon>Theropoda</taxon>
        <taxon>Coelurosauria</taxon>
        <taxon>Aves</taxon>
        <taxon>Neognathae</taxon>
        <taxon>Neoaves</taxon>
        <taxon>Aequornithes</taxon>
        <taxon>Ciconiiformes</taxon>
        <taxon>Ciconiidae</taxon>
        <taxon>Mycteria</taxon>
    </lineage>
</organism>
<keyword evidence="5" id="KW-0862">Zinc</keyword>
<dbReference type="Proteomes" id="UP001333110">
    <property type="component" value="Unassembled WGS sequence"/>
</dbReference>
<dbReference type="EMBL" id="JAUNZN010000023">
    <property type="protein sequence ID" value="KAK4808948.1"/>
    <property type="molecule type" value="Genomic_DNA"/>
</dbReference>
<evidence type="ECO:0000256" key="5">
    <source>
        <dbReference type="ARBA" id="ARBA00022833"/>
    </source>
</evidence>
<comment type="subcellular location">
    <subcellularLocation>
        <location evidence="1">Nucleus</location>
    </subcellularLocation>
</comment>
<dbReference type="PANTHER" id="PTHR45944">
    <property type="entry name" value="SCHNURRI, ISOFORM F"/>
    <property type="match status" value="1"/>
</dbReference>
<keyword evidence="8" id="KW-0539">Nucleus</keyword>
<protein>
    <submittedName>
        <fullName evidence="10">Uncharacterized protein</fullName>
    </submittedName>
</protein>
<keyword evidence="4" id="KW-0863">Zinc-finger</keyword>
<feature type="compositionally biased region" description="Low complexity" evidence="9">
    <location>
        <begin position="133"/>
        <end position="142"/>
    </location>
</feature>
<evidence type="ECO:0000256" key="3">
    <source>
        <dbReference type="ARBA" id="ARBA00022737"/>
    </source>
</evidence>
<keyword evidence="2" id="KW-0479">Metal-binding</keyword>
<keyword evidence="6" id="KW-0805">Transcription regulation</keyword>
<dbReference type="PANTHER" id="PTHR45944:SF5">
    <property type="entry name" value="TRANSCRIPTION FACTOR HIVEP3"/>
    <property type="match status" value="1"/>
</dbReference>
<dbReference type="GO" id="GO:0000981">
    <property type="term" value="F:DNA-binding transcription factor activity, RNA polymerase II-specific"/>
    <property type="evidence" value="ECO:0007669"/>
    <property type="project" value="TreeGrafter"/>
</dbReference>
<feature type="compositionally biased region" description="Basic and acidic residues" evidence="9">
    <location>
        <begin position="76"/>
        <end position="91"/>
    </location>
</feature>
<evidence type="ECO:0000313" key="11">
    <source>
        <dbReference type="Proteomes" id="UP001333110"/>
    </source>
</evidence>
<keyword evidence="7" id="KW-0804">Transcription</keyword>
<evidence type="ECO:0000256" key="2">
    <source>
        <dbReference type="ARBA" id="ARBA00022723"/>
    </source>
</evidence>
<name>A0AAN7MFP4_MYCAM</name>
<dbReference type="AlphaFoldDB" id="A0AAN7MFP4"/>
<feature type="region of interest" description="Disordered" evidence="9">
    <location>
        <begin position="61"/>
        <end position="174"/>
    </location>
</feature>
<dbReference type="GO" id="GO:0008270">
    <property type="term" value="F:zinc ion binding"/>
    <property type="evidence" value="ECO:0007669"/>
    <property type="project" value="UniProtKB-KW"/>
</dbReference>
<dbReference type="GO" id="GO:0000978">
    <property type="term" value="F:RNA polymerase II cis-regulatory region sequence-specific DNA binding"/>
    <property type="evidence" value="ECO:0007669"/>
    <property type="project" value="TreeGrafter"/>
</dbReference>
<evidence type="ECO:0000313" key="10">
    <source>
        <dbReference type="EMBL" id="KAK4808948.1"/>
    </source>
</evidence>
<keyword evidence="3" id="KW-0677">Repeat</keyword>
<feature type="compositionally biased region" description="Acidic residues" evidence="9">
    <location>
        <begin position="92"/>
        <end position="115"/>
    </location>
</feature>
<evidence type="ECO:0000256" key="9">
    <source>
        <dbReference type="SAM" id="MobiDB-lite"/>
    </source>
</evidence>
<evidence type="ECO:0000256" key="1">
    <source>
        <dbReference type="ARBA" id="ARBA00004123"/>
    </source>
</evidence>
<evidence type="ECO:0000256" key="8">
    <source>
        <dbReference type="ARBA" id="ARBA00023242"/>
    </source>
</evidence>
<gene>
    <name evidence="10" type="ORF">QYF61_013582</name>
</gene>
<reference evidence="10 11" key="1">
    <citation type="journal article" date="2023" name="J. Hered.">
        <title>Chromosome-level genome of the wood stork (Mycteria americana) provides insight into avian chromosome evolution.</title>
        <authorList>
            <person name="Flamio R. Jr."/>
            <person name="Ramstad K.M."/>
        </authorList>
    </citation>
    <scope>NUCLEOTIDE SEQUENCE [LARGE SCALE GENOMIC DNA]</scope>
    <source>
        <strain evidence="10">JAX WOST 10</strain>
    </source>
</reference>
<keyword evidence="11" id="KW-1185">Reference proteome</keyword>
<dbReference type="GO" id="GO:0005634">
    <property type="term" value="C:nucleus"/>
    <property type="evidence" value="ECO:0007669"/>
    <property type="project" value="UniProtKB-SubCell"/>
</dbReference>